<dbReference type="InterPro" id="IPR008979">
    <property type="entry name" value="Galactose-bd-like_sf"/>
</dbReference>
<evidence type="ECO:0000256" key="2">
    <source>
        <dbReference type="ARBA" id="ARBA00022801"/>
    </source>
</evidence>
<dbReference type="PATRIC" id="fig|657313.3.peg.2382"/>
<dbReference type="Gene3D" id="2.60.120.260">
    <property type="entry name" value="Galactose-binding domain-like"/>
    <property type="match status" value="1"/>
</dbReference>
<proteinExistence type="inferred from homology"/>
<dbReference type="Pfam" id="PF00703">
    <property type="entry name" value="Glyco_hydro_2"/>
    <property type="match status" value="1"/>
</dbReference>
<keyword evidence="3" id="KW-0326">Glycosidase</keyword>
<name>D4M6W5_9FIRM</name>
<dbReference type="GO" id="GO:0005975">
    <property type="term" value="P:carbohydrate metabolic process"/>
    <property type="evidence" value="ECO:0007669"/>
    <property type="project" value="InterPro"/>
</dbReference>
<feature type="domain" description="Glycoside hydrolase family 2" evidence="7">
    <location>
        <begin position="707"/>
        <end position="805"/>
    </location>
</feature>
<dbReference type="InterPro" id="IPR032311">
    <property type="entry name" value="DUF4982"/>
</dbReference>
<dbReference type="RefSeq" id="WP_015529555.1">
    <property type="nucleotide sequence ID" value="NC_021015.1"/>
</dbReference>
<feature type="domain" description="DUF4982" evidence="6">
    <location>
        <begin position="637"/>
        <end position="692"/>
    </location>
</feature>
<dbReference type="InterPro" id="IPR013783">
    <property type="entry name" value="Ig-like_fold"/>
</dbReference>
<dbReference type="Pfam" id="PF02836">
    <property type="entry name" value="Glyco_hydro_2_C"/>
    <property type="match status" value="1"/>
</dbReference>
<feature type="domain" description="Glycoside hydrolase family 2 immunoglobulin-like beta-sandwich" evidence="4">
    <location>
        <begin position="154"/>
        <end position="259"/>
    </location>
</feature>
<reference evidence="8 9" key="1">
    <citation type="submission" date="2010-03" db="EMBL/GenBank/DDBJ databases">
        <title>The genome sequence of Ruminococcus torques L2-14.</title>
        <authorList>
            <consortium name="metaHIT consortium -- http://www.metahit.eu/"/>
            <person name="Pajon A."/>
            <person name="Turner K."/>
            <person name="Parkhill J."/>
            <person name="Duncan S."/>
            <person name="Flint H."/>
        </authorList>
    </citation>
    <scope>NUCLEOTIDE SEQUENCE [LARGE SCALE GENOMIC DNA]</scope>
    <source>
        <strain evidence="8 9">L2-14</strain>
    </source>
</reference>
<dbReference type="InterPro" id="IPR006101">
    <property type="entry name" value="Glyco_hydro_2"/>
</dbReference>
<sequence length="812" mass="90471">MKIISFNQKWIFKNELKNIPEQTVDLPHDAMLTEKRLPEGKAGAAGAYFPGGKYSYRKDLFGAEEYRDKSVYLEFEGVYMKSSVYLNGEKIGGHIYGYTGFYVDLTDKLRIGSNNEIRVVADNTQIPNTRWYSGSGIYRNVNLITGDKRHIKLEGIKVVTESIDPAVISVQTEVENDEGLDIKVEVYEYKKGFDTTGKVKRLEAEEIPICTGKGRNCHIEIPDASLWDDEHPNLYQIRVLLIDDKNQIVDEQSVITGIRKLLWSAENGIQINGRMVKLRGGCIHHDNGILGACAPYAAELRKAQILKRAGFNAIRSAHNPISKAMLAACDMLGLYIMDETFDQWKCSKLDYDYALYFEQEWEKDCHAMILKDRNHPSVIMYSIGNEIGDTGKPEGAQISRMLSEYFRTLDPTRPTTNGINPVVSTIGGIPGSKKVSANDKVDPYEEQQNSQAKASLLANIIVTIAPAVAKIIGTPRKTEKLLKPCFDEIDIVGYNYAEECYVPHHKVAPDRIMVGTETYPQKLAERWSGIMEKNYVVGDFMWTAIDYLGEAGVGVPLYGTKHGGFNRPYPCISSGCGVIDLLGHIDTEAVHAAIAWGKYDKPYIAVRPVNHSGEKYFLGMWRGTDATASWTFPGCEGRKAEIEVYSPGTYVELFQDGESLGKKRLEYAKAKYTITYKKGTLIAVSYDEAGNKTDSCTLVSAGDNTKLTLRPDKTEMKADNEDMVFVDVSLTDNMGIVKNLEDQNVTVQVTGAAKLAGIGSANPITEESYLGDTVSTWNGRMGIWIRSNGHKGIAYIQVKTDTLEDTLKIKVF</sequence>
<dbReference type="EMBL" id="FP929055">
    <property type="protein sequence ID" value="CBL26977.1"/>
    <property type="molecule type" value="Genomic_DNA"/>
</dbReference>
<evidence type="ECO:0000259" key="7">
    <source>
        <dbReference type="Pfam" id="PF18565"/>
    </source>
</evidence>
<dbReference type="Pfam" id="PF18565">
    <property type="entry name" value="Glyco_hydro2_C5"/>
    <property type="match status" value="1"/>
</dbReference>
<evidence type="ECO:0000259" key="6">
    <source>
        <dbReference type="Pfam" id="PF16355"/>
    </source>
</evidence>
<dbReference type="SUPFAM" id="SSF49785">
    <property type="entry name" value="Galactose-binding domain-like"/>
    <property type="match status" value="1"/>
</dbReference>
<accession>D4M6W5</accession>
<evidence type="ECO:0000313" key="8">
    <source>
        <dbReference type="EMBL" id="CBL26977.1"/>
    </source>
</evidence>
<dbReference type="PANTHER" id="PTHR42732:SF1">
    <property type="entry name" value="BETA-MANNOSIDASE"/>
    <property type="match status" value="1"/>
</dbReference>
<dbReference type="Proteomes" id="UP000008956">
    <property type="component" value="Chromosome"/>
</dbReference>
<dbReference type="PANTHER" id="PTHR42732">
    <property type="entry name" value="BETA-GALACTOSIDASE"/>
    <property type="match status" value="1"/>
</dbReference>
<dbReference type="GO" id="GO:0004553">
    <property type="term" value="F:hydrolase activity, hydrolyzing O-glycosyl compounds"/>
    <property type="evidence" value="ECO:0007669"/>
    <property type="project" value="InterPro"/>
</dbReference>
<dbReference type="InterPro" id="IPR006102">
    <property type="entry name" value="Ig-like_GH2"/>
</dbReference>
<evidence type="ECO:0000259" key="4">
    <source>
        <dbReference type="Pfam" id="PF00703"/>
    </source>
</evidence>
<keyword evidence="2" id="KW-0378">Hydrolase</keyword>
<dbReference type="KEGG" id="rto:RTO_24980"/>
<dbReference type="InterPro" id="IPR006103">
    <property type="entry name" value="Glyco_hydro_2_cat"/>
</dbReference>
<dbReference type="InterPro" id="IPR036156">
    <property type="entry name" value="Beta-gal/glucu_dom_sf"/>
</dbReference>
<dbReference type="Gene3D" id="3.20.20.80">
    <property type="entry name" value="Glycosidases"/>
    <property type="match status" value="1"/>
</dbReference>
<dbReference type="InterPro" id="IPR051913">
    <property type="entry name" value="GH2_Domain-Containing"/>
</dbReference>
<dbReference type="Gene3D" id="2.60.40.10">
    <property type="entry name" value="Immunoglobulins"/>
    <property type="match status" value="3"/>
</dbReference>
<gene>
    <name evidence="8" type="ORF">RTO_24980</name>
</gene>
<evidence type="ECO:0000256" key="1">
    <source>
        <dbReference type="ARBA" id="ARBA00007401"/>
    </source>
</evidence>
<evidence type="ECO:0000256" key="3">
    <source>
        <dbReference type="ARBA" id="ARBA00023295"/>
    </source>
</evidence>
<protein>
    <submittedName>
        <fullName evidence="8">Beta-galactosidase/beta-glucuronidase</fullName>
    </submittedName>
</protein>
<dbReference type="HOGENOM" id="CLU_006501_0_1_9"/>
<reference evidence="8 9" key="2">
    <citation type="submission" date="2010-03" db="EMBL/GenBank/DDBJ databases">
        <authorList>
            <person name="Pajon A."/>
        </authorList>
    </citation>
    <scope>NUCLEOTIDE SEQUENCE [LARGE SCALE GENOMIC DNA]</scope>
    <source>
        <strain evidence="8 9">L2-14</strain>
    </source>
</reference>
<dbReference type="Pfam" id="PF16355">
    <property type="entry name" value="DUF4982"/>
    <property type="match status" value="1"/>
</dbReference>
<feature type="domain" description="Glycoside hydrolase family 2 catalytic" evidence="5">
    <location>
        <begin position="268"/>
        <end position="416"/>
    </location>
</feature>
<comment type="similarity">
    <text evidence="1">Belongs to the glycosyl hydrolase 2 family.</text>
</comment>
<dbReference type="AlphaFoldDB" id="D4M6W5"/>
<evidence type="ECO:0000313" key="9">
    <source>
        <dbReference type="Proteomes" id="UP000008956"/>
    </source>
</evidence>
<dbReference type="InterPro" id="IPR017853">
    <property type="entry name" value="GH"/>
</dbReference>
<dbReference type="CAZy" id="GH2">
    <property type="family name" value="Glycoside Hydrolase Family 2"/>
</dbReference>
<dbReference type="PRINTS" id="PR00132">
    <property type="entry name" value="GLHYDRLASE2"/>
</dbReference>
<dbReference type="SUPFAM" id="SSF49303">
    <property type="entry name" value="beta-Galactosidase/glucuronidase domain"/>
    <property type="match status" value="1"/>
</dbReference>
<evidence type="ECO:0000259" key="5">
    <source>
        <dbReference type="Pfam" id="PF02836"/>
    </source>
</evidence>
<dbReference type="SUPFAM" id="SSF51445">
    <property type="entry name" value="(Trans)glycosidases"/>
    <property type="match status" value="1"/>
</dbReference>
<organism evidence="8 9">
    <name type="scientific">[Ruminococcus] torques L2-14</name>
    <dbReference type="NCBI Taxonomy" id="657313"/>
    <lineage>
        <taxon>Bacteria</taxon>
        <taxon>Bacillati</taxon>
        <taxon>Bacillota</taxon>
        <taxon>Clostridia</taxon>
        <taxon>Lachnospirales</taxon>
        <taxon>Lachnospiraceae</taxon>
        <taxon>Mediterraneibacter</taxon>
    </lineage>
</organism>
<dbReference type="InterPro" id="IPR040605">
    <property type="entry name" value="Glyco_hydro2_dom5"/>
</dbReference>